<organism evidence="2 3">
    <name type="scientific">Heterodera trifolii</name>
    <dbReference type="NCBI Taxonomy" id="157864"/>
    <lineage>
        <taxon>Eukaryota</taxon>
        <taxon>Metazoa</taxon>
        <taxon>Ecdysozoa</taxon>
        <taxon>Nematoda</taxon>
        <taxon>Chromadorea</taxon>
        <taxon>Rhabditida</taxon>
        <taxon>Tylenchina</taxon>
        <taxon>Tylenchomorpha</taxon>
        <taxon>Tylenchoidea</taxon>
        <taxon>Heteroderidae</taxon>
        <taxon>Heteroderinae</taxon>
        <taxon>Heterodera</taxon>
    </lineage>
</organism>
<accession>A0ABD2JES1</accession>
<evidence type="ECO:0000313" key="3">
    <source>
        <dbReference type="Proteomes" id="UP001620626"/>
    </source>
</evidence>
<evidence type="ECO:0000256" key="1">
    <source>
        <dbReference type="SAM" id="MobiDB-lite"/>
    </source>
</evidence>
<proteinExistence type="predicted"/>
<comment type="caution">
    <text evidence="2">The sequence shown here is derived from an EMBL/GenBank/DDBJ whole genome shotgun (WGS) entry which is preliminary data.</text>
</comment>
<gene>
    <name evidence="2" type="ORF">niasHT_023551</name>
</gene>
<reference evidence="2 3" key="1">
    <citation type="submission" date="2024-10" db="EMBL/GenBank/DDBJ databases">
        <authorList>
            <person name="Kim D."/>
        </authorList>
    </citation>
    <scope>NUCLEOTIDE SEQUENCE [LARGE SCALE GENOMIC DNA]</scope>
    <source>
        <strain evidence="2">BH-2024</strain>
    </source>
</reference>
<dbReference type="AlphaFoldDB" id="A0ABD2JES1"/>
<feature type="compositionally biased region" description="Basic and acidic residues" evidence="1">
    <location>
        <begin position="173"/>
        <end position="184"/>
    </location>
</feature>
<sequence>MMMMMMLAVNDDDHTAQQPTNLTILLGELDVENPVFSPPLFLLLDYDWAWLSARGGRDFLLRNRHALLRTNPPPYEAGDEQTSGLRFCALIGEPPPLSPLPALHPSGDEPRDCPSVNAKLHQPTTTTTKRTTTMVLLLLLLLRPIRSSDHGRIWACGCGGNEGESGRKRSGREKKPVHGEREAAGEAEAFA</sequence>
<keyword evidence="3" id="KW-1185">Reference proteome</keyword>
<name>A0ABD2JES1_9BILA</name>
<evidence type="ECO:0000313" key="2">
    <source>
        <dbReference type="EMBL" id="KAL3089087.1"/>
    </source>
</evidence>
<feature type="region of interest" description="Disordered" evidence="1">
    <location>
        <begin position="158"/>
        <end position="191"/>
    </location>
</feature>
<dbReference type="EMBL" id="JBICBT010000989">
    <property type="protein sequence ID" value="KAL3089087.1"/>
    <property type="molecule type" value="Genomic_DNA"/>
</dbReference>
<protein>
    <submittedName>
        <fullName evidence="2">Uncharacterized protein</fullName>
    </submittedName>
</protein>
<dbReference type="Proteomes" id="UP001620626">
    <property type="component" value="Unassembled WGS sequence"/>
</dbReference>